<dbReference type="PANTHER" id="PTHR34981">
    <property type="entry name" value="CELL DIVISION PROTEIN ZAPA"/>
    <property type="match status" value="1"/>
</dbReference>
<keyword evidence="5 12" id="KW-0132">Cell division</keyword>
<dbReference type="KEGG" id="tcd:AAIA72_15460"/>
<dbReference type="InterPro" id="IPR036192">
    <property type="entry name" value="Cell_div_ZapA-like_sf"/>
</dbReference>
<dbReference type="GO" id="GO:0000921">
    <property type="term" value="P:septin ring assembly"/>
    <property type="evidence" value="ECO:0007669"/>
    <property type="project" value="TreeGrafter"/>
</dbReference>
<evidence type="ECO:0000256" key="11">
    <source>
        <dbReference type="ARBA" id="ARBA00033158"/>
    </source>
</evidence>
<dbReference type="InterPro" id="IPR007838">
    <property type="entry name" value="Cell_div_ZapA-like"/>
</dbReference>
<dbReference type="GO" id="GO:0005829">
    <property type="term" value="C:cytosol"/>
    <property type="evidence" value="ECO:0007669"/>
    <property type="project" value="TreeGrafter"/>
</dbReference>
<dbReference type="GO" id="GO:0032153">
    <property type="term" value="C:cell division site"/>
    <property type="evidence" value="ECO:0007669"/>
    <property type="project" value="TreeGrafter"/>
</dbReference>
<organism evidence="12">
    <name type="scientific">Thermohahella caldifontis</name>
    <dbReference type="NCBI Taxonomy" id="3142973"/>
    <lineage>
        <taxon>Bacteria</taxon>
        <taxon>Pseudomonadati</taxon>
        <taxon>Pseudomonadota</taxon>
        <taxon>Gammaproteobacteria</taxon>
        <taxon>Oceanospirillales</taxon>
        <taxon>Hahellaceae</taxon>
        <taxon>Thermohahella</taxon>
    </lineage>
</organism>
<name>A0AB39UV57_9GAMM</name>
<comment type="subunit">
    <text evidence="10">Homodimer. Interacts with FtsZ.</text>
</comment>
<dbReference type="GO" id="GO:0000917">
    <property type="term" value="P:division septum assembly"/>
    <property type="evidence" value="ECO:0007669"/>
    <property type="project" value="UniProtKB-KW"/>
</dbReference>
<gene>
    <name evidence="12" type="ORF">AAIA72_15460</name>
</gene>
<dbReference type="Pfam" id="PF05164">
    <property type="entry name" value="ZapA"/>
    <property type="match status" value="1"/>
</dbReference>
<dbReference type="RefSeq" id="WP_369601185.1">
    <property type="nucleotide sequence ID" value="NZ_CP154858.1"/>
</dbReference>
<dbReference type="GO" id="GO:0043093">
    <property type="term" value="P:FtsZ-dependent cytokinesis"/>
    <property type="evidence" value="ECO:0007669"/>
    <property type="project" value="TreeGrafter"/>
</dbReference>
<dbReference type="InterPro" id="IPR042233">
    <property type="entry name" value="Cell_div_ZapA_N"/>
</dbReference>
<dbReference type="SUPFAM" id="SSF102829">
    <property type="entry name" value="Cell division protein ZapA-like"/>
    <property type="match status" value="1"/>
</dbReference>
<dbReference type="Gene3D" id="1.20.5.50">
    <property type="match status" value="1"/>
</dbReference>
<evidence type="ECO:0000256" key="5">
    <source>
        <dbReference type="ARBA" id="ARBA00022618"/>
    </source>
</evidence>
<accession>A0AB39UV57</accession>
<dbReference type="PANTHER" id="PTHR34981:SF1">
    <property type="entry name" value="CELL DIVISION PROTEIN ZAPA"/>
    <property type="match status" value="1"/>
</dbReference>
<evidence type="ECO:0000256" key="3">
    <source>
        <dbReference type="ARBA" id="ARBA00015195"/>
    </source>
</evidence>
<keyword evidence="6" id="KW-0175">Coiled coil</keyword>
<evidence type="ECO:0000256" key="8">
    <source>
        <dbReference type="ARBA" id="ARBA00023306"/>
    </source>
</evidence>
<sequence>MTQNTVSLTILDKEYLIASPPEAEAGLRMAARLLNERMKQIRTSGRVLGTDRIAVMAALNLTYELLNGQAASAAHQDAIRQMIDKIEAVLPDEPAA</sequence>
<comment type="similarity">
    <text evidence="2">Belongs to the ZapA family. Type 1 subfamily.</text>
</comment>
<comment type="function">
    <text evidence="9">Activator of cell division through the inhibition of FtsZ GTPase activity, therefore promoting FtsZ assembly into bundles of protofilaments necessary for the formation of the division Z ring. It is recruited early at mid-cell but it is not essential for cell division.</text>
</comment>
<evidence type="ECO:0000256" key="4">
    <source>
        <dbReference type="ARBA" id="ARBA00022490"/>
    </source>
</evidence>
<dbReference type="GO" id="GO:0030428">
    <property type="term" value="C:cell septum"/>
    <property type="evidence" value="ECO:0007669"/>
    <property type="project" value="TreeGrafter"/>
</dbReference>
<evidence type="ECO:0000256" key="6">
    <source>
        <dbReference type="ARBA" id="ARBA00023054"/>
    </source>
</evidence>
<evidence type="ECO:0000256" key="1">
    <source>
        <dbReference type="ARBA" id="ARBA00004496"/>
    </source>
</evidence>
<dbReference type="Gene3D" id="3.30.160.880">
    <property type="entry name" value="Cell division protein ZapA protomer, N-terminal domain"/>
    <property type="match status" value="1"/>
</dbReference>
<keyword evidence="8" id="KW-0131">Cell cycle</keyword>
<proteinExistence type="inferred from homology"/>
<evidence type="ECO:0000313" key="12">
    <source>
        <dbReference type="EMBL" id="XDT72173.1"/>
    </source>
</evidence>
<dbReference type="EMBL" id="CP154858">
    <property type="protein sequence ID" value="XDT72173.1"/>
    <property type="molecule type" value="Genomic_DNA"/>
</dbReference>
<evidence type="ECO:0000256" key="7">
    <source>
        <dbReference type="ARBA" id="ARBA00023210"/>
    </source>
</evidence>
<reference evidence="12" key="1">
    <citation type="submission" date="2024-05" db="EMBL/GenBank/DDBJ databases">
        <title>Genome sequencing of novel strain.</title>
        <authorList>
            <person name="Ganbat D."/>
            <person name="Ganbat S."/>
            <person name="Lee S.-J."/>
        </authorList>
    </citation>
    <scope>NUCLEOTIDE SEQUENCE</scope>
    <source>
        <strain evidence="12">SMD15-11</strain>
    </source>
</reference>
<dbReference type="AlphaFoldDB" id="A0AB39UV57"/>
<keyword evidence="4" id="KW-0963">Cytoplasm</keyword>
<keyword evidence="7" id="KW-0717">Septation</keyword>
<protein>
    <recommendedName>
        <fullName evidence="3">Cell division protein ZapA</fullName>
    </recommendedName>
    <alternativeName>
        <fullName evidence="11">Z ring-associated protein ZapA</fullName>
    </alternativeName>
</protein>
<evidence type="ECO:0000256" key="2">
    <source>
        <dbReference type="ARBA" id="ARBA00010074"/>
    </source>
</evidence>
<comment type="subcellular location">
    <subcellularLocation>
        <location evidence="1">Cytoplasm</location>
    </subcellularLocation>
</comment>
<evidence type="ECO:0000256" key="9">
    <source>
        <dbReference type="ARBA" id="ARBA00024910"/>
    </source>
</evidence>
<evidence type="ECO:0000256" key="10">
    <source>
        <dbReference type="ARBA" id="ARBA00026068"/>
    </source>
</evidence>